<evidence type="ECO:0000259" key="4">
    <source>
        <dbReference type="PROSITE" id="PS50949"/>
    </source>
</evidence>
<dbReference type="Gene3D" id="1.20.120.530">
    <property type="entry name" value="GntR ligand-binding domain-like"/>
    <property type="match status" value="1"/>
</dbReference>
<gene>
    <name evidence="5" type="ORF">FHW18_001199</name>
</gene>
<dbReference type="Pfam" id="PF00392">
    <property type="entry name" value="GntR"/>
    <property type="match status" value="1"/>
</dbReference>
<dbReference type="CDD" id="cd07377">
    <property type="entry name" value="WHTH_GntR"/>
    <property type="match status" value="1"/>
</dbReference>
<dbReference type="InterPro" id="IPR000524">
    <property type="entry name" value="Tscrpt_reg_HTH_GntR"/>
</dbReference>
<dbReference type="InterPro" id="IPR008920">
    <property type="entry name" value="TF_FadR/GntR_C"/>
</dbReference>
<protein>
    <submittedName>
        <fullName evidence="5">DNA-binding GntR family transcriptional regulator</fullName>
    </submittedName>
</protein>
<evidence type="ECO:0000256" key="2">
    <source>
        <dbReference type="ARBA" id="ARBA00023125"/>
    </source>
</evidence>
<evidence type="ECO:0000256" key="3">
    <source>
        <dbReference type="ARBA" id="ARBA00023163"/>
    </source>
</evidence>
<keyword evidence="6" id="KW-1185">Reference proteome</keyword>
<dbReference type="Proteomes" id="UP000542125">
    <property type="component" value="Unassembled WGS sequence"/>
</dbReference>
<dbReference type="SMART" id="SM00345">
    <property type="entry name" value="HTH_GNTR"/>
    <property type="match status" value="1"/>
</dbReference>
<accession>A0A7Y9LMB1</accession>
<dbReference type="InterPro" id="IPR036388">
    <property type="entry name" value="WH-like_DNA-bd_sf"/>
</dbReference>
<dbReference type="AlphaFoldDB" id="A0A7Y9LMB1"/>
<dbReference type="SUPFAM" id="SSF48008">
    <property type="entry name" value="GntR ligand-binding domain-like"/>
    <property type="match status" value="1"/>
</dbReference>
<evidence type="ECO:0000313" key="5">
    <source>
        <dbReference type="EMBL" id="NYE81928.1"/>
    </source>
</evidence>
<feature type="domain" description="HTH gntR-type" evidence="4">
    <location>
        <begin position="17"/>
        <end position="84"/>
    </location>
</feature>
<dbReference type="PRINTS" id="PR00035">
    <property type="entry name" value="HTHGNTR"/>
</dbReference>
<dbReference type="Gene3D" id="1.10.10.10">
    <property type="entry name" value="Winged helix-like DNA-binding domain superfamily/Winged helix DNA-binding domain"/>
    <property type="match status" value="1"/>
</dbReference>
<dbReference type="SUPFAM" id="SSF46785">
    <property type="entry name" value="Winged helix' DNA-binding domain"/>
    <property type="match status" value="1"/>
</dbReference>
<name>A0A7Y9LMB1_9BURK</name>
<sequence>MPKKNESKPTERIVARSSMVSQILPRLRQDVVEGRWKPGERLIEPVLCEQFGVSRTPMRDALRVLESEGLVELIPHVGAVVTKPEAADISGTFDILAVLEATAAEKATRDRSPMFLAKLKKLVAKMDAAVNAGDAAAYIKVNDEFHRRIVIESANPALIDIHEHLMWHVHRVRHATYRSLPFTKDTGRHHDELLALMEQGDAPGVFAAMRAHMLDVGRNVMSASGWQQDVEPSAEVA</sequence>
<reference evidence="5 6" key="1">
    <citation type="submission" date="2020-07" db="EMBL/GenBank/DDBJ databases">
        <title>Genomic Encyclopedia of Type Strains, Phase IV (KMG-V): Genome sequencing to study the core and pangenomes of soil and plant-associated prokaryotes.</title>
        <authorList>
            <person name="Whitman W."/>
        </authorList>
    </citation>
    <scope>NUCLEOTIDE SEQUENCE [LARGE SCALE GENOMIC DNA]</scope>
    <source>
        <strain evidence="5 6">SAS40</strain>
    </source>
</reference>
<keyword evidence="3" id="KW-0804">Transcription</keyword>
<dbReference type="SMART" id="SM00895">
    <property type="entry name" value="FCD"/>
    <property type="match status" value="1"/>
</dbReference>
<dbReference type="GO" id="GO:0003700">
    <property type="term" value="F:DNA-binding transcription factor activity"/>
    <property type="evidence" value="ECO:0007669"/>
    <property type="project" value="InterPro"/>
</dbReference>
<dbReference type="PANTHER" id="PTHR43537:SF24">
    <property type="entry name" value="GLUCONATE OPERON TRANSCRIPTIONAL REPRESSOR"/>
    <property type="match status" value="1"/>
</dbReference>
<proteinExistence type="predicted"/>
<evidence type="ECO:0000313" key="6">
    <source>
        <dbReference type="Proteomes" id="UP000542125"/>
    </source>
</evidence>
<keyword evidence="2 5" id="KW-0238">DNA-binding</keyword>
<dbReference type="PANTHER" id="PTHR43537">
    <property type="entry name" value="TRANSCRIPTIONAL REGULATOR, GNTR FAMILY"/>
    <property type="match status" value="1"/>
</dbReference>
<dbReference type="EMBL" id="JACBYR010000001">
    <property type="protein sequence ID" value="NYE81928.1"/>
    <property type="molecule type" value="Genomic_DNA"/>
</dbReference>
<dbReference type="InterPro" id="IPR036390">
    <property type="entry name" value="WH_DNA-bd_sf"/>
</dbReference>
<dbReference type="PROSITE" id="PS50949">
    <property type="entry name" value="HTH_GNTR"/>
    <property type="match status" value="1"/>
</dbReference>
<keyword evidence="1" id="KW-0805">Transcription regulation</keyword>
<dbReference type="GO" id="GO:0003677">
    <property type="term" value="F:DNA binding"/>
    <property type="evidence" value="ECO:0007669"/>
    <property type="project" value="UniProtKB-KW"/>
</dbReference>
<dbReference type="Pfam" id="PF07729">
    <property type="entry name" value="FCD"/>
    <property type="match status" value="1"/>
</dbReference>
<comment type="caution">
    <text evidence="5">The sequence shown here is derived from an EMBL/GenBank/DDBJ whole genome shotgun (WGS) entry which is preliminary data.</text>
</comment>
<dbReference type="InterPro" id="IPR011711">
    <property type="entry name" value="GntR_C"/>
</dbReference>
<evidence type="ECO:0000256" key="1">
    <source>
        <dbReference type="ARBA" id="ARBA00023015"/>
    </source>
</evidence>
<organism evidence="5 6">
    <name type="scientific">Pigmentiphaga litoralis</name>
    <dbReference type="NCBI Taxonomy" id="516702"/>
    <lineage>
        <taxon>Bacteria</taxon>
        <taxon>Pseudomonadati</taxon>
        <taxon>Pseudomonadota</taxon>
        <taxon>Betaproteobacteria</taxon>
        <taxon>Burkholderiales</taxon>
        <taxon>Alcaligenaceae</taxon>
        <taxon>Pigmentiphaga</taxon>
    </lineage>
</organism>
<dbReference type="RefSeq" id="WP_179584334.1">
    <property type="nucleotide sequence ID" value="NZ_JACBYR010000001.1"/>
</dbReference>